<feature type="signal peptide" evidence="1">
    <location>
        <begin position="1"/>
        <end position="25"/>
    </location>
</feature>
<name>A0AAE3NSP1_9RHOB</name>
<dbReference type="AlphaFoldDB" id="A0AAE3NSP1"/>
<evidence type="ECO:0000256" key="1">
    <source>
        <dbReference type="SAM" id="SignalP"/>
    </source>
</evidence>
<comment type="caution">
    <text evidence="2">The sequence shown here is derived from an EMBL/GenBank/DDBJ whole genome shotgun (WGS) entry which is preliminary data.</text>
</comment>
<sequence length="221" mass="24256">MPRFPFRPLLLGAALAGLAAGTALAQSENGDEPYWKTQCDDDCPTMEDKRAAEAAAQAWLDGMPEDGFQVRTVNATAVYEDKVVSLADGGERRIVNIHAYGGAWPTTLHLSGPVHSGMSPAELQARVESFSHDGFPVPGLSVEHWRIEAQTPSSHVEEGIEILEVAPGRVRFRVRTSFFALYGFDTRMPEIMDAPTPEEAYFQIRTPFRGEALVTYEVAGF</sequence>
<proteinExistence type="predicted"/>
<dbReference type="Proteomes" id="UP001220964">
    <property type="component" value="Unassembled WGS sequence"/>
</dbReference>
<organism evidence="2 3">
    <name type="scientific">Psychromarinibacter sediminicola</name>
    <dbReference type="NCBI Taxonomy" id="3033385"/>
    <lineage>
        <taxon>Bacteria</taxon>
        <taxon>Pseudomonadati</taxon>
        <taxon>Pseudomonadota</taxon>
        <taxon>Alphaproteobacteria</taxon>
        <taxon>Rhodobacterales</taxon>
        <taxon>Paracoccaceae</taxon>
        <taxon>Psychromarinibacter</taxon>
    </lineage>
</organism>
<feature type="chain" id="PRO_5042197841" evidence="1">
    <location>
        <begin position="26"/>
        <end position="221"/>
    </location>
</feature>
<gene>
    <name evidence="2" type="ORF">P1J78_03735</name>
</gene>
<dbReference type="RefSeq" id="WP_275565979.1">
    <property type="nucleotide sequence ID" value="NZ_JARGYC010000006.1"/>
</dbReference>
<reference evidence="2" key="1">
    <citation type="submission" date="2023-03" db="EMBL/GenBank/DDBJ databases">
        <title>Multiphase analysis and comparison of six strains from genera Psychromarinibacter, Lutimaribacter, and Maritimibacter, including a novel species: Psychromarinibacter sediminicola sp. nov.</title>
        <authorList>
            <person name="Wang Y.-H."/>
            <person name="Ye M.-Q."/>
            <person name="Du Z.-J."/>
        </authorList>
    </citation>
    <scope>NUCLEOTIDE SEQUENCE</scope>
    <source>
        <strain evidence="2">C21-152</strain>
    </source>
</reference>
<evidence type="ECO:0000313" key="2">
    <source>
        <dbReference type="EMBL" id="MDF0599837.1"/>
    </source>
</evidence>
<protein>
    <submittedName>
        <fullName evidence="2">Uncharacterized protein</fullName>
    </submittedName>
</protein>
<accession>A0AAE3NSP1</accession>
<evidence type="ECO:0000313" key="3">
    <source>
        <dbReference type="Proteomes" id="UP001220964"/>
    </source>
</evidence>
<keyword evidence="3" id="KW-1185">Reference proteome</keyword>
<dbReference type="EMBL" id="JARGYC010000006">
    <property type="protein sequence ID" value="MDF0599837.1"/>
    <property type="molecule type" value="Genomic_DNA"/>
</dbReference>
<keyword evidence="1" id="KW-0732">Signal</keyword>